<dbReference type="Proteomes" id="UP001055811">
    <property type="component" value="Linkage Group LG04"/>
</dbReference>
<dbReference type="EMBL" id="CM042012">
    <property type="protein sequence ID" value="KAI3753056.1"/>
    <property type="molecule type" value="Genomic_DNA"/>
</dbReference>
<evidence type="ECO:0000313" key="2">
    <source>
        <dbReference type="Proteomes" id="UP001055811"/>
    </source>
</evidence>
<sequence>MTEVVSMLESALEYQLGIHSFDSTHNPNESTSYEQRNRRQEESYLMTTKSPHITQSSQVLVCILCSSDSRVWDAFDPMTQKWMRLPEIPTDQDIFNSSDKKSLAVGSELLVFGREQFGFVTWKYSLVQQNWSKCDGMHHPRCFFGSGTLGSIAIVAGGSDQNGNILSSAELYDSSRGCWEMLPNMHSPRTLCGGFFIHEEFYVLGGGSTNDSLTYGEVFDIKTKKWRKLDEICPNVTMAADGHPLVAVVSNELYGVQKLSNMVMKYNKTTNSWEALGRLPVSMELLHGWGMAFKACGEGLLVVGGQKGPQGKTIVLNYWSPKSGVKDGGNLDWKIIGVKEHAGAFVYDCAVMRFPNSKPTGQLVQVFRTIDQPIYTSKCKYNKEI</sequence>
<name>A0ACB9E3P4_CICIN</name>
<keyword evidence="2" id="KW-1185">Reference proteome</keyword>
<evidence type="ECO:0000313" key="1">
    <source>
        <dbReference type="EMBL" id="KAI3753056.1"/>
    </source>
</evidence>
<proteinExistence type="predicted"/>
<accession>A0ACB9E3P4</accession>
<organism evidence="1 2">
    <name type="scientific">Cichorium intybus</name>
    <name type="common">Chicory</name>
    <dbReference type="NCBI Taxonomy" id="13427"/>
    <lineage>
        <taxon>Eukaryota</taxon>
        <taxon>Viridiplantae</taxon>
        <taxon>Streptophyta</taxon>
        <taxon>Embryophyta</taxon>
        <taxon>Tracheophyta</taxon>
        <taxon>Spermatophyta</taxon>
        <taxon>Magnoliopsida</taxon>
        <taxon>eudicotyledons</taxon>
        <taxon>Gunneridae</taxon>
        <taxon>Pentapetalae</taxon>
        <taxon>asterids</taxon>
        <taxon>campanulids</taxon>
        <taxon>Asterales</taxon>
        <taxon>Asteraceae</taxon>
        <taxon>Cichorioideae</taxon>
        <taxon>Cichorieae</taxon>
        <taxon>Cichoriinae</taxon>
        <taxon>Cichorium</taxon>
    </lineage>
</organism>
<protein>
    <submittedName>
        <fullName evidence="1">Uncharacterized protein</fullName>
    </submittedName>
</protein>
<reference evidence="1 2" key="2">
    <citation type="journal article" date="2022" name="Mol. Ecol. Resour.">
        <title>The genomes of chicory, endive, great burdock and yacon provide insights into Asteraceae paleo-polyploidization history and plant inulin production.</title>
        <authorList>
            <person name="Fan W."/>
            <person name="Wang S."/>
            <person name="Wang H."/>
            <person name="Wang A."/>
            <person name="Jiang F."/>
            <person name="Liu H."/>
            <person name="Zhao H."/>
            <person name="Xu D."/>
            <person name="Zhang Y."/>
        </authorList>
    </citation>
    <scope>NUCLEOTIDE SEQUENCE [LARGE SCALE GENOMIC DNA]</scope>
    <source>
        <strain evidence="2">cv. Punajuju</strain>
        <tissue evidence="1">Leaves</tissue>
    </source>
</reference>
<comment type="caution">
    <text evidence="1">The sequence shown here is derived from an EMBL/GenBank/DDBJ whole genome shotgun (WGS) entry which is preliminary data.</text>
</comment>
<gene>
    <name evidence="1" type="ORF">L2E82_25101</name>
</gene>
<reference evidence="2" key="1">
    <citation type="journal article" date="2022" name="Mol. Ecol. Resour.">
        <title>The genomes of chicory, endive, great burdock and yacon provide insights into Asteraceae palaeo-polyploidization history and plant inulin production.</title>
        <authorList>
            <person name="Fan W."/>
            <person name="Wang S."/>
            <person name="Wang H."/>
            <person name="Wang A."/>
            <person name="Jiang F."/>
            <person name="Liu H."/>
            <person name="Zhao H."/>
            <person name="Xu D."/>
            <person name="Zhang Y."/>
        </authorList>
    </citation>
    <scope>NUCLEOTIDE SEQUENCE [LARGE SCALE GENOMIC DNA]</scope>
    <source>
        <strain evidence="2">cv. Punajuju</strain>
    </source>
</reference>